<dbReference type="GO" id="GO:0020037">
    <property type="term" value="F:heme binding"/>
    <property type="evidence" value="ECO:0007669"/>
    <property type="project" value="InterPro"/>
</dbReference>
<dbReference type="InterPro" id="IPR036909">
    <property type="entry name" value="Cyt_c-like_dom_sf"/>
</dbReference>
<evidence type="ECO:0000256" key="3">
    <source>
        <dbReference type="ARBA" id="ARBA00023004"/>
    </source>
</evidence>
<keyword evidence="5" id="KW-0732">Signal</keyword>
<evidence type="ECO:0000256" key="4">
    <source>
        <dbReference type="PROSITE-ProRule" id="PRU00433"/>
    </source>
</evidence>
<feature type="chain" id="PRO_5010161900" description="Cytochrome c domain-containing protein" evidence="5">
    <location>
        <begin position="31"/>
        <end position="371"/>
    </location>
</feature>
<feature type="domain" description="Cytochrome c" evidence="6">
    <location>
        <begin position="138"/>
        <end position="215"/>
    </location>
</feature>
<dbReference type="GO" id="GO:0009055">
    <property type="term" value="F:electron transfer activity"/>
    <property type="evidence" value="ECO:0007669"/>
    <property type="project" value="InterPro"/>
</dbReference>
<keyword evidence="3 4" id="KW-0408">Iron</keyword>
<protein>
    <recommendedName>
        <fullName evidence="6">Cytochrome c domain-containing protein</fullName>
    </recommendedName>
</protein>
<accession>A0A1H4JTQ0</accession>
<keyword evidence="2 4" id="KW-0479">Metal-binding</keyword>
<evidence type="ECO:0000313" key="8">
    <source>
        <dbReference type="Proteomes" id="UP000182409"/>
    </source>
</evidence>
<evidence type="ECO:0000256" key="5">
    <source>
        <dbReference type="SAM" id="SignalP"/>
    </source>
</evidence>
<dbReference type="Gene3D" id="1.10.760.10">
    <property type="entry name" value="Cytochrome c-like domain"/>
    <property type="match status" value="2"/>
</dbReference>
<dbReference type="GO" id="GO:0046872">
    <property type="term" value="F:metal ion binding"/>
    <property type="evidence" value="ECO:0007669"/>
    <property type="project" value="UniProtKB-KW"/>
</dbReference>
<feature type="signal peptide" evidence="5">
    <location>
        <begin position="1"/>
        <end position="30"/>
    </location>
</feature>
<evidence type="ECO:0000256" key="2">
    <source>
        <dbReference type="ARBA" id="ARBA00022723"/>
    </source>
</evidence>
<evidence type="ECO:0000259" key="6">
    <source>
        <dbReference type="PROSITE" id="PS51007"/>
    </source>
</evidence>
<sequence>MPVPSIIHLMQWPRLCLLLMAGIAPLAAIGQEPSASLPDAPHRDTVQRACSGCHTVQMFAGRRMTRQQWGTTVSNMIGRGAKISDDEFDQIVGYLATTFPLNGSSTASTPTAAQTKPARKPSLIDQAGADDKQVVDEEAAARGKTVYITGCITCHGTRARGGSRGADLLRSVLVLHDRYGSTLGPYLAEGHPKSKPAILSKEQVTDLSHFLHQQISDTLRTGPYNNPLNILVGDARAGRLYFENTGGCTRCHSVTGDLQHIASKYDAPALQQKIVFPDNRAITKQGTASRQHGAITVTVTTPSGTSVTGEPTDIDDFHVSLRDAAGHYYSFTRSADLKVEKHDPLAGHQALLDTYTDMDIHDLVSYLETLQ</sequence>
<name>A0A1H4JTQ0_9BACT</name>
<dbReference type="Proteomes" id="UP000182409">
    <property type="component" value="Unassembled WGS sequence"/>
</dbReference>
<dbReference type="AlphaFoldDB" id="A0A1H4JTQ0"/>
<dbReference type="SUPFAM" id="SSF46626">
    <property type="entry name" value="Cytochrome c"/>
    <property type="match status" value="3"/>
</dbReference>
<organism evidence="7 8">
    <name type="scientific">Terriglobus roseus</name>
    <dbReference type="NCBI Taxonomy" id="392734"/>
    <lineage>
        <taxon>Bacteria</taxon>
        <taxon>Pseudomonadati</taxon>
        <taxon>Acidobacteriota</taxon>
        <taxon>Terriglobia</taxon>
        <taxon>Terriglobales</taxon>
        <taxon>Acidobacteriaceae</taxon>
        <taxon>Terriglobus</taxon>
    </lineage>
</organism>
<reference evidence="7 8" key="1">
    <citation type="submission" date="2016-10" db="EMBL/GenBank/DDBJ databases">
        <authorList>
            <person name="de Groot N.N."/>
        </authorList>
    </citation>
    <scope>NUCLEOTIDE SEQUENCE [LARGE SCALE GENOMIC DNA]</scope>
    <source>
        <strain evidence="7 8">AB35.6</strain>
    </source>
</reference>
<gene>
    <name evidence="7" type="ORF">SAMN05443244_0812</name>
</gene>
<evidence type="ECO:0000313" key="7">
    <source>
        <dbReference type="EMBL" id="SEB49649.1"/>
    </source>
</evidence>
<feature type="domain" description="Cytochrome c" evidence="6">
    <location>
        <begin position="233"/>
        <end position="371"/>
    </location>
</feature>
<dbReference type="PROSITE" id="PS51007">
    <property type="entry name" value="CYTC"/>
    <property type="match status" value="2"/>
</dbReference>
<evidence type="ECO:0000256" key="1">
    <source>
        <dbReference type="ARBA" id="ARBA00022617"/>
    </source>
</evidence>
<proteinExistence type="predicted"/>
<dbReference type="EMBL" id="FNSD01000001">
    <property type="protein sequence ID" value="SEB49649.1"/>
    <property type="molecule type" value="Genomic_DNA"/>
</dbReference>
<dbReference type="InterPro" id="IPR009056">
    <property type="entry name" value="Cyt_c-like_dom"/>
</dbReference>
<keyword evidence="1 4" id="KW-0349">Heme</keyword>